<accession>A0AB34T702</accession>
<keyword evidence="1" id="KW-1133">Transmembrane helix</keyword>
<organism evidence="2 3">
    <name type="scientific">Bifidobacterium animalis subsp. animalis MCC 0483</name>
    <dbReference type="NCBI Taxonomy" id="1365955"/>
    <lineage>
        <taxon>Bacteria</taxon>
        <taxon>Bacillati</taxon>
        <taxon>Actinomycetota</taxon>
        <taxon>Actinomycetes</taxon>
        <taxon>Bifidobacteriales</taxon>
        <taxon>Bifidobacteriaceae</taxon>
        <taxon>Bifidobacterium</taxon>
    </lineage>
</organism>
<dbReference type="Proteomes" id="UP000037239">
    <property type="component" value="Unassembled WGS sequence"/>
</dbReference>
<evidence type="ECO:0000313" key="2">
    <source>
        <dbReference type="EMBL" id="KOA47843.1"/>
    </source>
</evidence>
<protein>
    <submittedName>
        <fullName evidence="2">Uncharacterized protein</fullName>
    </submittedName>
</protein>
<evidence type="ECO:0000313" key="3">
    <source>
        <dbReference type="Proteomes" id="UP000037239"/>
    </source>
</evidence>
<feature type="transmembrane region" description="Helical" evidence="1">
    <location>
        <begin position="49"/>
        <end position="70"/>
    </location>
</feature>
<name>A0AB34T702_9BIFI</name>
<comment type="caution">
    <text evidence="2">The sequence shown here is derived from an EMBL/GenBank/DDBJ whole genome shotgun (WGS) entry which is preliminary data.</text>
</comment>
<dbReference type="EMBL" id="AWFK01000021">
    <property type="protein sequence ID" value="KOA47843.1"/>
    <property type="molecule type" value="Genomic_DNA"/>
</dbReference>
<reference evidence="2 3" key="1">
    <citation type="journal article" date="2015" name="Int J Genomics">
        <title>Comparative Genomics Revealed Genetic Diversity and Species/Strain-Level Differences in Carbohydrate Metabolism of Three Probiotic Bifidobacterial Species.</title>
        <authorList>
            <person name="Odamaki T."/>
            <person name="Horigome A."/>
            <person name="Sugahara H."/>
            <person name="Hashikura N."/>
            <person name="Minami J."/>
            <person name="Xiao J.Z."/>
            <person name="Abe F."/>
        </authorList>
    </citation>
    <scope>NUCLEOTIDE SEQUENCE [LARGE SCALE GENOMIC DNA]</scope>
    <source>
        <strain evidence="2 3">MCC 0483</strain>
    </source>
</reference>
<sequence>MEGVDLPAMRKPDSREMLRMALGTVVFAVIMAVLTGFQNGWHSLTTVRGVLNVLVPTLLWFVGMLIFYLIRHPRM</sequence>
<feature type="transmembrane region" description="Helical" evidence="1">
    <location>
        <begin position="20"/>
        <end position="37"/>
    </location>
</feature>
<proteinExistence type="predicted"/>
<evidence type="ECO:0000256" key="1">
    <source>
        <dbReference type="SAM" id="Phobius"/>
    </source>
</evidence>
<gene>
    <name evidence="2" type="ORF">BAAM0483_09220</name>
</gene>
<keyword evidence="1" id="KW-0472">Membrane</keyword>
<keyword evidence="1" id="KW-0812">Transmembrane</keyword>
<dbReference type="AlphaFoldDB" id="A0AB34T702"/>